<feature type="region of interest" description="Disordered" evidence="1">
    <location>
        <begin position="1"/>
        <end position="203"/>
    </location>
</feature>
<gene>
    <name evidence="2" type="ORF">AB0A88_31220</name>
</gene>
<feature type="compositionally biased region" description="Polar residues" evidence="1">
    <location>
        <begin position="1"/>
        <end position="10"/>
    </location>
</feature>
<feature type="compositionally biased region" description="Low complexity" evidence="1">
    <location>
        <begin position="129"/>
        <end position="149"/>
    </location>
</feature>
<evidence type="ECO:0000313" key="3">
    <source>
        <dbReference type="Proteomes" id="UP001551329"/>
    </source>
</evidence>
<evidence type="ECO:0000256" key="1">
    <source>
        <dbReference type="SAM" id="MobiDB-lite"/>
    </source>
</evidence>
<name>A0ABV3CJW9_9ACTN</name>
<keyword evidence="3" id="KW-1185">Reference proteome</keyword>
<reference evidence="2 3" key="1">
    <citation type="submission" date="2024-06" db="EMBL/GenBank/DDBJ databases">
        <title>The Natural Products Discovery Center: Release of the First 8490 Sequenced Strains for Exploring Actinobacteria Biosynthetic Diversity.</title>
        <authorList>
            <person name="Kalkreuter E."/>
            <person name="Kautsar S.A."/>
            <person name="Yang D."/>
            <person name="Bader C.D."/>
            <person name="Teijaro C.N."/>
            <person name="Fluegel L."/>
            <person name="Davis C.M."/>
            <person name="Simpson J.R."/>
            <person name="Lauterbach L."/>
            <person name="Steele A.D."/>
            <person name="Gui C."/>
            <person name="Meng S."/>
            <person name="Li G."/>
            <person name="Viehrig K."/>
            <person name="Ye F."/>
            <person name="Su P."/>
            <person name="Kiefer A.F."/>
            <person name="Nichols A."/>
            <person name="Cepeda A.J."/>
            <person name="Yan W."/>
            <person name="Fan B."/>
            <person name="Jiang Y."/>
            <person name="Adhikari A."/>
            <person name="Zheng C.-J."/>
            <person name="Schuster L."/>
            <person name="Cowan T.M."/>
            <person name="Smanski M.J."/>
            <person name="Chevrette M.G."/>
            <person name="De Carvalho L.P.S."/>
            <person name="Shen B."/>
        </authorList>
    </citation>
    <scope>NUCLEOTIDE SEQUENCE [LARGE SCALE GENOMIC DNA]</scope>
    <source>
        <strain evidence="2 3">NPDC045974</strain>
    </source>
</reference>
<feature type="compositionally biased region" description="Pro residues" evidence="1">
    <location>
        <begin position="71"/>
        <end position="93"/>
    </location>
</feature>
<dbReference type="Proteomes" id="UP001551329">
    <property type="component" value="Unassembled WGS sequence"/>
</dbReference>
<dbReference type="RefSeq" id="WP_358473113.1">
    <property type="nucleotide sequence ID" value="NZ_JBEZAE010000028.1"/>
</dbReference>
<feature type="compositionally biased region" description="Low complexity" evidence="1">
    <location>
        <begin position="163"/>
        <end position="202"/>
    </location>
</feature>
<comment type="caution">
    <text evidence="2">The sequence shown here is derived from an EMBL/GenBank/DDBJ whole genome shotgun (WGS) entry which is preliminary data.</text>
</comment>
<feature type="compositionally biased region" description="Pro residues" evidence="1">
    <location>
        <begin position="150"/>
        <end position="162"/>
    </location>
</feature>
<protein>
    <recommendedName>
        <fullName evidence="4">Extensin</fullName>
    </recommendedName>
</protein>
<accession>A0ABV3CJW9</accession>
<sequence>MQRSQATPMSTAAEPSLPAPVTSVPLVTVRDLPRATAPPNVQRRSARPLASTRPLAPSLPGPGSTPERAPASPPVGPAVPLLKPAPAPLPTPMRPGVAAPTTDRPRPVVPIASPPTARSVARPMSVQRRSAPPAAPTVTPVTPAVVPVPQAAPQPAQAPPAPRAATVTRTAASATPSVQRSGAAPVVAPAPATPSADAESPTQLDELARRLVTPLSRLLRAELRADRERVGRLRDHGR</sequence>
<evidence type="ECO:0000313" key="2">
    <source>
        <dbReference type="EMBL" id="MEU7074570.1"/>
    </source>
</evidence>
<dbReference type="EMBL" id="JBEZAE010000028">
    <property type="protein sequence ID" value="MEU7074570.1"/>
    <property type="molecule type" value="Genomic_DNA"/>
</dbReference>
<evidence type="ECO:0008006" key="4">
    <source>
        <dbReference type="Google" id="ProtNLM"/>
    </source>
</evidence>
<proteinExistence type="predicted"/>
<organism evidence="2 3">
    <name type="scientific">Streptomyces narbonensis</name>
    <dbReference type="NCBI Taxonomy" id="67333"/>
    <lineage>
        <taxon>Bacteria</taxon>
        <taxon>Bacillati</taxon>
        <taxon>Actinomycetota</taxon>
        <taxon>Actinomycetes</taxon>
        <taxon>Kitasatosporales</taxon>
        <taxon>Streptomycetaceae</taxon>
        <taxon>Streptomyces</taxon>
    </lineage>
</organism>